<evidence type="ECO:0000313" key="3">
    <source>
        <dbReference type="Proteomes" id="UP000035036"/>
    </source>
</evidence>
<feature type="chain" id="PRO_5002115639" evidence="1">
    <location>
        <begin position="22"/>
        <end position="170"/>
    </location>
</feature>
<evidence type="ECO:0000313" key="2">
    <source>
        <dbReference type="EMBL" id="AJF08310.1"/>
    </source>
</evidence>
<protein>
    <submittedName>
        <fullName evidence="2">Uncharacterized protein</fullName>
    </submittedName>
</protein>
<name>A0A0B5FVZ9_9BACT</name>
<keyword evidence="3" id="KW-1185">Reference proteome</keyword>
<accession>A0A0B5FVZ9</accession>
<sequence length="170" mass="19230">MRFLVSVVFFVVIFSAASASAQVFDIVEQRKLIKVSATNSASYGATSISQGEDCWVYAGGRVDLLEGFPWEDHVRVRYQPAMVFLDGGEMVNVWAKFRREDLDLCPSGTEFNVESRLVDAWEQRRKMTVAIKSSRTGRVVSRVMEQRREAALVRLPETYCATMPQASFCQ</sequence>
<keyword evidence="1" id="KW-0732">Signal</keyword>
<feature type="signal peptide" evidence="1">
    <location>
        <begin position="1"/>
        <end position="21"/>
    </location>
</feature>
<keyword evidence="2" id="KW-0614">Plasmid</keyword>
<reference evidence="2 3" key="1">
    <citation type="journal article" date="2015" name="Genome Announc.">
        <title>Genomes of Geoalkalibacter ferrihydriticus Z-0531T and Geoalkalibacter subterraneus Red1T, Two Haloalkaliphilic Metal-Reducing Deltaproteobacteria.</title>
        <authorList>
            <person name="Badalamenti J.P."/>
            <person name="Krajmalnik-Brown R."/>
            <person name="Torres C.I."/>
            <person name="Bond D.R."/>
        </authorList>
    </citation>
    <scope>NUCLEOTIDE SEQUENCE [LARGE SCALE GENOMIC DNA]</scope>
    <source>
        <strain evidence="2 3">Red1</strain>
        <plasmid evidence="3">Plasmid pGSUB1</plasmid>
    </source>
</reference>
<dbReference type="KEGG" id="gsb:GSUB_17720"/>
<dbReference type="RefSeq" id="WP_040202982.1">
    <property type="nucleotide sequence ID" value="NZ_CP010312.1"/>
</dbReference>
<dbReference type="EMBL" id="CP010312">
    <property type="protein sequence ID" value="AJF08310.1"/>
    <property type="molecule type" value="Genomic_DNA"/>
</dbReference>
<organism evidence="2 3">
    <name type="scientific">Geoalkalibacter subterraneus</name>
    <dbReference type="NCBI Taxonomy" id="483547"/>
    <lineage>
        <taxon>Bacteria</taxon>
        <taxon>Pseudomonadati</taxon>
        <taxon>Thermodesulfobacteriota</taxon>
        <taxon>Desulfuromonadia</taxon>
        <taxon>Desulfuromonadales</taxon>
        <taxon>Geoalkalibacteraceae</taxon>
        <taxon>Geoalkalibacter</taxon>
    </lineage>
</organism>
<geneLocation type="plasmid" evidence="2 3">
    <name>pGSUB1</name>
</geneLocation>
<dbReference type="HOGENOM" id="CLU_1568516_0_0_7"/>
<gene>
    <name evidence="2" type="ORF">GSUB_17720</name>
</gene>
<evidence type="ECO:0000256" key="1">
    <source>
        <dbReference type="SAM" id="SignalP"/>
    </source>
</evidence>
<dbReference type="AlphaFoldDB" id="A0A0B5FVZ9"/>
<proteinExistence type="predicted"/>
<dbReference type="Proteomes" id="UP000035036">
    <property type="component" value="Plasmid pGSUB1"/>
</dbReference>